<sequence>MKYIDLIFHQSDSRLNSDENTDEIDDLQRSNKNNSHDRLSIIKDLDDHYLRPINLHEQREKFKNKNRTKNENKDDDRSGGNKNLTDNFSENNGEIINNNYDNMSYHVLGIIDKSKIDKLNCISNPNYMMMMNNDDSIKRTQL</sequence>
<feature type="compositionally biased region" description="Basic and acidic residues" evidence="1">
    <location>
        <begin position="57"/>
        <end position="79"/>
    </location>
</feature>
<comment type="caution">
    <text evidence="2">The sequence shown here is derived from an EMBL/GenBank/DDBJ whole genome shotgun (WGS) entry which is preliminary data.</text>
</comment>
<dbReference type="Proteomes" id="UP000639338">
    <property type="component" value="Unassembled WGS sequence"/>
</dbReference>
<dbReference type="AlphaFoldDB" id="A0A834XMR3"/>
<evidence type="ECO:0000313" key="2">
    <source>
        <dbReference type="EMBL" id="KAF7989183.1"/>
    </source>
</evidence>
<reference evidence="2 3" key="1">
    <citation type="submission" date="2020-08" db="EMBL/GenBank/DDBJ databases">
        <title>Aphidius gifuensis genome sequencing and assembly.</title>
        <authorList>
            <person name="Du Z."/>
        </authorList>
    </citation>
    <scope>NUCLEOTIDE SEQUENCE [LARGE SCALE GENOMIC DNA]</scope>
    <source>
        <strain evidence="2">YNYX2018</strain>
        <tissue evidence="2">Adults</tissue>
    </source>
</reference>
<dbReference type="EMBL" id="JACMRX010000005">
    <property type="protein sequence ID" value="KAF7989183.1"/>
    <property type="molecule type" value="Genomic_DNA"/>
</dbReference>
<organism evidence="2 3">
    <name type="scientific">Aphidius gifuensis</name>
    <name type="common">Parasitoid wasp</name>
    <dbReference type="NCBI Taxonomy" id="684658"/>
    <lineage>
        <taxon>Eukaryota</taxon>
        <taxon>Metazoa</taxon>
        <taxon>Ecdysozoa</taxon>
        <taxon>Arthropoda</taxon>
        <taxon>Hexapoda</taxon>
        <taxon>Insecta</taxon>
        <taxon>Pterygota</taxon>
        <taxon>Neoptera</taxon>
        <taxon>Endopterygota</taxon>
        <taxon>Hymenoptera</taxon>
        <taxon>Apocrita</taxon>
        <taxon>Ichneumonoidea</taxon>
        <taxon>Braconidae</taxon>
        <taxon>Aphidiinae</taxon>
        <taxon>Aphidius</taxon>
    </lineage>
</organism>
<proteinExistence type="predicted"/>
<accession>A0A834XMR3</accession>
<evidence type="ECO:0000313" key="3">
    <source>
        <dbReference type="Proteomes" id="UP000639338"/>
    </source>
</evidence>
<gene>
    <name evidence="2" type="ORF">HCN44_007493</name>
</gene>
<dbReference type="OrthoDB" id="3256376at2759"/>
<protein>
    <submittedName>
        <fullName evidence="2">Uncharacterized protein</fullName>
    </submittedName>
</protein>
<evidence type="ECO:0000256" key="1">
    <source>
        <dbReference type="SAM" id="MobiDB-lite"/>
    </source>
</evidence>
<keyword evidence="3" id="KW-1185">Reference proteome</keyword>
<name>A0A834XMR3_APHGI</name>
<feature type="region of interest" description="Disordered" evidence="1">
    <location>
        <begin position="57"/>
        <end position="91"/>
    </location>
</feature>